<dbReference type="InterPro" id="IPR058548">
    <property type="entry name" value="MlaB-like_STAS"/>
</dbReference>
<protein>
    <submittedName>
        <fullName evidence="2">Hypothetical signal peptide protein</fullName>
    </submittedName>
</protein>
<dbReference type="AlphaFoldDB" id="Q8XV74"/>
<name>Q8XV74_RALN1</name>
<keyword evidence="3" id="KW-1185">Reference proteome</keyword>
<dbReference type="eggNOG" id="COG3113">
    <property type="taxonomic scope" value="Bacteria"/>
</dbReference>
<proteinExistence type="predicted"/>
<accession>Q8XV74</accession>
<dbReference type="InterPro" id="IPR002645">
    <property type="entry name" value="STAS_dom"/>
</dbReference>
<reference evidence="2 3" key="1">
    <citation type="journal article" date="2002" name="Nature">
        <title>Genome sequence of the plant pathogen Ralstonia solanacearum.</title>
        <authorList>
            <person name="Salanoubat M."/>
            <person name="Genin S."/>
            <person name="Artiguenave F."/>
            <person name="Gouzy J."/>
            <person name="Mangenot S."/>
            <person name="Arlat M."/>
            <person name="Billault A."/>
            <person name="Brottier P."/>
            <person name="Camus J.C."/>
            <person name="Cattolico L."/>
            <person name="Chandler M."/>
            <person name="Choisne N."/>
            <person name="Claudel-Renard C."/>
            <person name="Cunnac S."/>
            <person name="Demange N."/>
            <person name="Gaspin C."/>
            <person name="Lavie M."/>
            <person name="Moisan A."/>
            <person name="Robert C."/>
            <person name="Saurin W."/>
            <person name="Schiex T."/>
            <person name="Siguier P."/>
            <person name="Thebault P."/>
            <person name="Whalen M."/>
            <person name="Wincker P."/>
            <person name="Levy M."/>
            <person name="Weissenbach J."/>
            <person name="Boucher C.A."/>
        </authorList>
    </citation>
    <scope>NUCLEOTIDE SEQUENCE [LARGE SCALE GENOMIC DNA]</scope>
    <source>
        <strain evidence="3">ATCC BAA-1114 / GMI1000</strain>
    </source>
</reference>
<dbReference type="EMBL" id="AL646052">
    <property type="protein sequence ID" value="CAD16664.1"/>
    <property type="molecule type" value="Genomic_DNA"/>
</dbReference>
<sequence length="115" mass="12112">MRPLFLFLLPPMLTLSGPLTHREAPRVLREGEAQLGQARQVGTAAVRVDCAGLSQVDSSALAVLLSWQRTAQAAGIALDITAAPEALRNLATLYGVDTLLAVAPATTASHHPARH</sequence>
<dbReference type="PROSITE" id="PS50801">
    <property type="entry name" value="STAS"/>
    <property type="match status" value="1"/>
</dbReference>
<feature type="domain" description="STAS" evidence="1">
    <location>
        <begin position="12"/>
        <end position="115"/>
    </location>
</feature>
<dbReference type="CDD" id="cd07043">
    <property type="entry name" value="STAS_anti-anti-sigma_factors"/>
    <property type="match status" value="1"/>
</dbReference>
<dbReference type="Proteomes" id="UP000001436">
    <property type="component" value="Chromosome"/>
</dbReference>
<dbReference type="Gene3D" id="3.30.750.24">
    <property type="entry name" value="STAS domain"/>
    <property type="match status" value="1"/>
</dbReference>
<dbReference type="HOGENOM" id="CLU_115403_13_5_4"/>
<dbReference type="InterPro" id="IPR036513">
    <property type="entry name" value="STAS_dom_sf"/>
</dbReference>
<evidence type="ECO:0000313" key="3">
    <source>
        <dbReference type="Proteomes" id="UP000001436"/>
    </source>
</evidence>
<evidence type="ECO:0000259" key="1">
    <source>
        <dbReference type="PROSITE" id="PS50801"/>
    </source>
</evidence>
<gene>
    <name evidence="2" type="ordered locus">RSc2957</name>
</gene>
<organism evidence="2 3">
    <name type="scientific">Ralstonia nicotianae (strain ATCC BAA-1114 / GMI1000)</name>
    <name type="common">Ralstonia solanacearum</name>
    <dbReference type="NCBI Taxonomy" id="267608"/>
    <lineage>
        <taxon>Bacteria</taxon>
        <taxon>Pseudomonadati</taxon>
        <taxon>Pseudomonadota</taxon>
        <taxon>Betaproteobacteria</taxon>
        <taxon>Burkholderiales</taxon>
        <taxon>Burkholderiaceae</taxon>
        <taxon>Ralstonia</taxon>
        <taxon>Ralstonia solanacearum species complex</taxon>
    </lineage>
</organism>
<dbReference type="Pfam" id="PF13466">
    <property type="entry name" value="STAS_2"/>
    <property type="match status" value="1"/>
</dbReference>
<dbReference type="STRING" id="267608.RSc2957"/>
<dbReference type="EnsemblBacteria" id="CAD16664">
    <property type="protein sequence ID" value="CAD16664"/>
    <property type="gene ID" value="RSc2957"/>
</dbReference>
<dbReference type="SUPFAM" id="SSF52091">
    <property type="entry name" value="SpoIIaa-like"/>
    <property type="match status" value="1"/>
</dbReference>
<evidence type="ECO:0000313" key="2">
    <source>
        <dbReference type="EMBL" id="CAD16664.1"/>
    </source>
</evidence>
<dbReference type="KEGG" id="rso:RSc2957"/>